<dbReference type="CDD" id="cd05819">
    <property type="entry name" value="NHL"/>
    <property type="match status" value="1"/>
</dbReference>
<dbReference type="PROSITE" id="PS51125">
    <property type="entry name" value="NHL"/>
    <property type="match status" value="1"/>
</dbReference>
<evidence type="ECO:0008006" key="6">
    <source>
        <dbReference type="Google" id="ProtNLM"/>
    </source>
</evidence>
<evidence type="ECO:0000313" key="4">
    <source>
        <dbReference type="EMBL" id="CAF4126558.1"/>
    </source>
</evidence>
<evidence type="ECO:0000313" key="3">
    <source>
        <dbReference type="EMBL" id="CAF1222367.1"/>
    </source>
</evidence>
<evidence type="ECO:0000313" key="5">
    <source>
        <dbReference type="Proteomes" id="UP000663891"/>
    </source>
</evidence>
<dbReference type="InterPro" id="IPR011042">
    <property type="entry name" value="6-blade_b-propeller_TolB-like"/>
</dbReference>
<reference evidence="3" key="1">
    <citation type="submission" date="2021-02" db="EMBL/GenBank/DDBJ databases">
        <authorList>
            <person name="Nowell W R."/>
        </authorList>
    </citation>
    <scope>NUCLEOTIDE SEQUENCE</scope>
</reference>
<dbReference type="InterPro" id="IPR001258">
    <property type="entry name" value="NHL_repeat"/>
</dbReference>
<dbReference type="Gene3D" id="2.120.10.30">
    <property type="entry name" value="TolB, C-terminal domain"/>
    <property type="match status" value="3"/>
</dbReference>
<evidence type="ECO:0000256" key="2">
    <source>
        <dbReference type="PROSITE-ProRule" id="PRU00504"/>
    </source>
</evidence>
<dbReference type="AlphaFoldDB" id="A0A814XZT7"/>
<dbReference type="EMBL" id="CAJOAY010005992">
    <property type="protein sequence ID" value="CAF4126558.1"/>
    <property type="molecule type" value="Genomic_DNA"/>
</dbReference>
<dbReference type="Proteomes" id="UP000663891">
    <property type="component" value="Unassembled WGS sequence"/>
</dbReference>
<comment type="caution">
    <text evidence="3">The sequence shown here is derived from an EMBL/GenBank/DDBJ whole genome shotgun (WGS) entry which is preliminary data.</text>
</comment>
<dbReference type="EMBL" id="CAJNON010000366">
    <property type="protein sequence ID" value="CAF1222367.1"/>
    <property type="molecule type" value="Genomic_DNA"/>
</dbReference>
<dbReference type="PANTHER" id="PTHR24104">
    <property type="entry name" value="E3 UBIQUITIN-PROTEIN LIGASE NHLRC1-RELATED"/>
    <property type="match status" value="1"/>
</dbReference>
<dbReference type="OrthoDB" id="10361260at2759"/>
<protein>
    <recommendedName>
        <fullName evidence="6">NHL repeat containing protein</fullName>
    </recommendedName>
</protein>
<name>A0A814XZT7_9BILA</name>
<gene>
    <name evidence="4" type="ORF">OKA104_LOCUS37027</name>
    <name evidence="3" type="ORF">VCS650_LOCUS26790</name>
</gene>
<dbReference type="SUPFAM" id="SSF101898">
    <property type="entry name" value="NHL repeat"/>
    <property type="match status" value="1"/>
</dbReference>
<dbReference type="InterPro" id="IPR050952">
    <property type="entry name" value="TRIM-NHL_E3_ligases"/>
</dbReference>
<evidence type="ECO:0000256" key="1">
    <source>
        <dbReference type="ARBA" id="ARBA00022737"/>
    </source>
</evidence>
<dbReference type="Pfam" id="PF01436">
    <property type="entry name" value="NHL"/>
    <property type="match status" value="2"/>
</dbReference>
<sequence length="364" mass="40380">MPIVYVNETKREKTSTTEIIKTTTTELIATKTTTTTTNTTTTTATTTITTTTISEQLIPSVSINNNTQWKQYASTIAGGNGRGNKSNQLDQPRGIYVDNDDDSIYIADTGNDRIVKWEFGAKNGTVVAGGNGRGRAIDQLADPIDITLDKEKKYLIICDQRNNRVVRWSLQNSQNPQVLIDRIVCWGLAMDNTGDLYICDWSSQEVRRWRQGDKQGTLVAGGHGEGNQLYQFYEPGYIFVDEYHSVYVADQRNDRVMKWTKNTTEGILVAPGQVSSGNPNSLLRPSGVIVDQMGNIYVSKAISHQITRWSPGATEGAPIVGEKNHGGGPTQLIFPDDLSFDRHGNLYVVDTSNHRIQKFVIDLD</sequence>
<dbReference type="Proteomes" id="UP000663881">
    <property type="component" value="Unassembled WGS sequence"/>
</dbReference>
<keyword evidence="1" id="KW-0677">Repeat</keyword>
<feature type="repeat" description="NHL" evidence="2">
    <location>
        <begin position="325"/>
        <end position="362"/>
    </location>
</feature>
<proteinExistence type="predicted"/>
<dbReference type="SUPFAM" id="SSF63829">
    <property type="entry name" value="Calcium-dependent phosphotriesterase"/>
    <property type="match status" value="1"/>
</dbReference>
<organism evidence="3 5">
    <name type="scientific">Adineta steineri</name>
    <dbReference type="NCBI Taxonomy" id="433720"/>
    <lineage>
        <taxon>Eukaryota</taxon>
        <taxon>Metazoa</taxon>
        <taxon>Spiralia</taxon>
        <taxon>Gnathifera</taxon>
        <taxon>Rotifera</taxon>
        <taxon>Eurotatoria</taxon>
        <taxon>Bdelloidea</taxon>
        <taxon>Adinetida</taxon>
        <taxon>Adinetidae</taxon>
        <taxon>Adineta</taxon>
    </lineage>
</organism>
<accession>A0A814XZT7</accession>